<comment type="similarity">
    <text evidence="2 9">Belongs to the cytochrome P450 family.</text>
</comment>
<dbReference type="InterPro" id="IPR001128">
    <property type="entry name" value="Cyt_P450"/>
</dbReference>
<accession>A0A8S4RXX5</accession>
<feature type="binding site" description="axial binding residue" evidence="8">
    <location>
        <position position="479"/>
    </location>
    <ligand>
        <name>heme</name>
        <dbReference type="ChEBI" id="CHEBI:30413"/>
    </ligand>
    <ligandPart>
        <name>Fe</name>
        <dbReference type="ChEBI" id="CHEBI:18248"/>
    </ligandPart>
</feature>
<proteinExistence type="inferred from homology"/>
<organism evidence="10 11">
    <name type="scientific">Pararge aegeria aegeria</name>
    <dbReference type="NCBI Taxonomy" id="348720"/>
    <lineage>
        <taxon>Eukaryota</taxon>
        <taxon>Metazoa</taxon>
        <taxon>Ecdysozoa</taxon>
        <taxon>Arthropoda</taxon>
        <taxon>Hexapoda</taxon>
        <taxon>Insecta</taxon>
        <taxon>Pterygota</taxon>
        <taxon>Neoptera</taxon>
        <taxon>Endopterygota</taxon>
        <taxon>Lepidoptera</taxon>
        <taxon>Glossata</taxon>
        <taxon>Ditrysia</taxon>
        <taxon>Papilionoidea</taxon>
        <taxon>Nymphalidae</taxon>
        <taxon>Satyrinae</taxon>
        <taxon>Satyrini</taxon>
        <taxon>Parargina</taxon>
        <taxon>Pararge</taxon>
    </lineage>
</organism>
<dbReference type="OrthoDB" id="3945418at2759"/>
<dbReference type="PRINTS" id="PR00385">
    <property type="entry name" value="P450"/>
</dbReference>
<dbReference type="CDD" id="cd11054">
    <property type="entry name" value="CYP24A1-like"/>
    <property type="match status" value="1"/>
</dbReference>
<dbReference type="PROSITE" id="PS00086">
    <property type="entry name" value="CYTOCHROME_P450"/>
    <property type="match status" value="1"/>
</dbReference>
<evidence type="ECO:0000256" key="6">
    <source>
        <dbReference type="ARBA" id="ARBA00023004"/>
    </source>
</evidence>
<dbReference type="GO" id="GO:0005506">
    <property type="term" value="F:iron ion binding"/>
    <property type="evidence" value="ECO:0007669"/>
    <property type="project" value="InterPro"/>
</dbReference>
<dbReference type="Proteomes" id="UP000838756">
    <property type="component" value="Unassembled WGS sequence"/>
</dbReference>
<evidence type="ECO:0000256" key="1">
    <source>
        <dbReference type="ARBA" id="ARBA00001971"/>
    </source>
</evidence>
<evidence type="ECO:0000256" key="3">
    <source>
        <dbReference type="ARBA" id="ARBA00022617"/>
    </source>
</evidence>
<sequence length="534" mass="60269">MTRARCFATIPGPRPLPLLGNSWRFAIGQKPWRTRNLDITLWNLRALAGPGGTAKVAKLFGHPDLVFPFCAEETAKIYRREDSMPHRAVAPCLKHYKQELRREFFGDEPGLIGVHGLQWSKFRSKVSKALVAPEAARAAVPSLDGVAKDFLGRMESLLDENRELPRDFLMELYKWALESVGAWALGTRLGCLKNNEANAKEIIKSIHGFFHNVPELELSAPLWRLYSTPAYKNYINALDSFRSLCLKRLTGKGVCAEIAKKCGDKVATILALDLLLVGVDTTAAAAASTMYLLAQNIRAQIKLQKELDQNLPKSRALDSKVLDQLPYLRACIKEALRQYSIKLTTRISEDKKEMYVLVVYVRMKPVILGNGRSIQSDAIISGYQVPKGSHIVFPHYIMSNEERYFPLPDEYVPERWMRDNSNDTGKEFAKGCGHSVQIQGKSNGSICEHAKAFSAWSKQKEIGIHPFASLPFGFGRRMCIGKRFAEAELQLLLAKIFYKYKVSWKYGELTYSVTPTYVPNEPLKFTLHPRKPTE</sequence>
<keyword evidence="4 8" id="KW-0479">Metal-binding</keyword>
<keyword evidence="6 8" id="KW-0408">Iron</keyword>
<evidence type="ECO:0000256" key="4">
    <source>
        <dbReference type="ARBA" id="ARBA00022723"/>
    </source>
</evidence>
<gene>
    <name evidence="10" type="primary">jg25575</name>
    <name evidence="10" type="ORF">PAEG_LOCUS18513</name>
</gene>
<dbReference type="InterPro" id="IPR017972">
    <property type="entry name" value="Cyt_P450_CS"/>
</dbReference>
<keyword evidence="11" id="KW-1185">Reference proteome</keyword>
<dbReference type="InterPro" id="IPR050479">
    <property type="entry name" value="CYP11_CYP27_families"/>
</dbReference>
<evidence type="ECO:0000313" key="11">
    <source>
        <dbReference type="Proteomes" id="UP000838756"/>
    </source>
</evidence>
<dbReference type="InterPro" id="IPR002401">
    <property type="entry name" value="Cyt_P450_E_grp-I"/>
</dbReference>
<name>A0A8S4RXX5_9NEOP</name>
<keyword evidence="3 8" id="KW-0349">Heme</keyword>
<dbReference type="PRINTS" id="PR00463">
    <property type="entry name" value="EP450I"/>
</dbReference>
<dbReference type="Gene3D" id="1.10.630.10">
    <property type="entry name" value="Cytochrome P450"/>
    <property type="match status" value="1"/>
</dbReference>
<dbReference type="PANTHER" id="PTHR24279:SF120">
    <property type="entry name" value="CYTOCHROME P450"/>
    <property type="match status" value="1"/>
</dbReference>
<evidence type="ECO:0000256" key="8">
    <source>
        <dbReference type="PIRSR" id="PIRSR602401-1"/>
    </source>
</evidence>
<dbReference type="GO" id="GO:0020037">
    <property type="term" value="F:heme binding"/>
    <property type="evidence" value="ECO:0007669"/>
    <property type="project" value="InterPro"/>
</dbReference>
<evidence type="ECO:0000256" key="9">
    <source>
        <dbReference type="RuleBase" id="RU000461"/>
    </source>
</evidence>
<evidence type="ECO:0000256" key="7">
    <source>
        <dbReference type="ARBA" id="ARBA00023033"/>
    </source>
</evidence>
<comment type="caution">
    <text evidence="10">The sequence shown here is derived from an EMBL/GenBank/DDBJ whole genome shotgun (WGS) entry which is preliminary data.</text>
</comment>
<keyword evidence="7 9" id="KW-0503">Monooxygenase</keyword>
<dbReference type="Pfam" id="PF00067">
    <property type="entry name" value="p450"/>
    <property type="match status" value="4"/>
</dbReference>
<evidence type="ECO:0000256" key="2">
    <source>
        <dbReference type="ARBA" id="ARBA00010617"/>
    </source>
</evidence>
<dbReference type="GO" id="GO:0004497">
    <property type="term" value="F:monooxygenase activity"/>
    <property type="evidence" value="ECO:0007669"/>
    <property type="project" value="UniProtKB-KW"/>
</dbReference>
<keyword evidence="5 9" id="KW-0560">Oxidoreductase</keyword>
<dbReference type="InterPro" id="IPR036396">
    <property type="entry name" value="Cyt_P450_sf"/>
</dbReference>
<evidence type="ECO:0000313" key="10">
    <source>
        <dbReference type="EMBL" id="CAH2242161.1"/>
    </source>
</evidence>
<protein>
    <submittedName>
        <fullName evidence="10">Jg25575 protein</fullName>
    </submittedName>
</protein>
<reference evidence="10" key="1">
    <citation type="submission" date="2022-03" db="EMBL/GenBank/DDBJ databases">
        <authorList>
            <person name="Lindestad O."/>
        </authorList>
    </citation>
    <scope>NUCLEOTIDE SEQUENCE</scope>
</reference>
<dbReference type="PANTHER" id="PTHR24279">
    <property type="entry name" value="CYTOCHROME P450"/>
    <property type="match status" value="1"/>
</dbReference>
<dbReference type="SUPFAM" id="SSF48264">
    <property type="entry name" value="Cytochrome P450"/>
    <property type="match status" value="2"/>
</dbReference>
<dbReference type="AlphaFoldDB" id="A0A8S4RXX5"/>
<comment type="cofactor">
    <cofactor evidence="1 8">
        <name>heme</name>
        <dbReference type="ChEBI" id="CHEBI:30413"/>
    </cofactor>
</comment>
<dbReference type="GO" id="GO:0016705">
    <property type="term" value="F:oxidoreductase activity, acting on paired donors, with incorporation or reduction of molecular oxygen"/>
    <property type="evidence" value="ECO:0007669"/>
    <property type="project" value="InterPro"/>
</dbReference>
<dbReference type="EMBL" id="CAKXAJ010025627">
    <property type="protein sequence ID" value="CAH2242161.1"/>
    <property type="molecule type" value="Genomic_DNA"/>
</dbReference>
<evidence type="ECO:0000256" key="5">
    <source>
        <dbReference type="ARBA" id="ARBA00023002"/>
    </source>
</evidence>